<evidence type="ECO:0000256" key="2">
    <source>
        <dbReference type="SAM" id="MobiDB-lite"/>
    </source>
</evidence>
<comment type="caution">
    <text evidence="3">The sequence shown here is derived from an EMBL/GenBank/DDBJ whole genome shotgun (WGS) entry which is preliminary data.</text>
</comment>
<dbReference type="AlphaFoldDB" id="A0ABD1Y6J5"/>
<sequence length="721" mass="80658">MVGIERKSSAMGMEIGSDSAHVGGLSDDEVLTVARQWVVRALSAATQGDQGHYLNLLKSLKTVQLDDPSSLSALQYRLKALAQSVSYVSEHYHHMLLALVLGMSVWTYGPEVAEALLEFVVNLATANGGCVSQCLDMLVRNFLPPSCGIPAFLDTYSRTGLMGGWLSMDKIRAQQPDQMASKDIVLSQLHSAIRHLADLVPTAPMRLQPIVLQKMPHKTLPKQWNVLYLENMLRLESSGAKYISNQMLPAVVDQLIQIDVEIRWEDILTEEDTGKVYMFHMDIEDETDERPIEDREADENENGDPAGPGIEAKLQYGLMPRSLKGAVPTLDEMADKMDLMMDMTFQHLQTCDKKGLSSQIFDTLAKSFQSTILNTYKSKFTQFLLFYLCSLEPSSCGSRFASLLCDIFTAKSRPSNTRMSSAAYLASFIARAKNLPVDVIWTSLRRLASWCVAYGTHDVGSRPTGNVPDSVLHGVFYSACQAVMYILCFRLKLLADQPDGKRHLRGLHLQQIVDHRLNPLKVCLPSVVEEFLKQASTLQLVDQKHWLASKERIDGNARSMVVGDVRLDMFFPFDPYLLRHSDRFIRPNFIYWSMVEPLDENATSDVEDEGYDSLSEASSYAGSQLDEVQSQAGSYESADVVTPDGERENFRHTLDVQDSENYSYIERHVDTLDEASSFCDDGIVESFKLSFDAMAITPPQPEMMMPAKLPAKVSLNSGFRI</sequence>
<keyword evidence="4" id="KW-1185">Reference proteome</keyword>
<evidence type="ECO:0008006" key="5">
    <source>
        <dbReference type="Google" id="ProtNLM"/>
    </source>
</evidence>
<comment type="similarity">
    <text evidence="1">Belongs to the RRN3 family.</text>
</comment>
<dbReference type="InterPro" id="IPR007991">
    <property type="entry name" value="RNA_pol_I_trans_ini_fac_RRN3"/>
</dbReference>
<dbReference type="PANTHER" id="PTHR12790">
    <property type="entry name" value="TRANSCRIPTION INITIATION FACTOR IA RRN3"/>
    <property type="match status" value="1"/>
</dbReference>
<dbReference type="Pfam" id="PF05327">
    <property type="entry name" value="RRN3"/>
    <property type="match status" value="1"/>
</dbReference>
<dbReference type="EMBL" id="JBHFFA010000006">
    <property type="protein sequence ID" value="KAL2622392.1"/>
    <property type="molecule type" value="Genomic_DNA"/>
</dbReference>
<organism evidence="3 4">
    <name type="scientific">Riccia fluitans</name>
    <dbReference type="NCBI Taxonomy" id="41844"/>
    <lineage>
        <taxon>Eukaryota</taxon>
        <taxon>Viridiplantae</taxon>
        <taxon>Streptophyta</taxon>
        <taxon>Embryophyta</taxon>
        <taxon>Marchantiophyta</taxon>
        <taxon>Marchantiopsida</taxon>
        <taxon>Marchantiidae</taxon>
        <taxon>Marchantiales</taxon>
        <taxon>Ricciaceae</taxon>
        <taxon>Riccia</taxon>
    </lineage>
</organism>
<dbReference type="Proteomes" id="UP001605036">
    <property type="component" value="Unassembled WGS sequence"/>
</dbReference>
<gene>
    <name evidence="3" type="ORF">R1flu_002597</name>
</gene>
<evidence type="ECO:0000256" key="1">
    <source>
        <dbReference type="ARBA" id="ARBA00010098"/>
    </source>
</evidence>
<name>A0ABD1Y6J5_9MARC</name>
<dbReference type="PANTHER" id="PTHR12790:SF0">
    <property type="entry name" value="RNA POLYMERASE I-SPECIFIC TRANSCRIPTION INITIATION FACTOR RRN3-RELATED"/>
    <property type="match status" value="1"/>
</dbReference>
<protein>
    <recommendedName>
        <fullName evidence="5">RNA polymerase I-specific transcription initiation factor RRN3</fullName>
    </recommendedName>
</protein>
<feature type="region of interest" description="Disordered" evidence="2">
    <location>
        <begin position="287"/>
        <end position="311"/>
    </location>
</feature>
<proteinExistence type="inferred from homology"/>
<accession>A0ABD1Y6J5</accession>
<evidence type="ECO:0000313" key="4">
    <source>
        <dbReference type="Proteomes" id="UP001605036"/>
    </source>
</evidence>
<evidence type="ECO:0000313" key="3">
    <source>
        <dbReference type="EMBL" id="KAL2622392.1"/>
    </source>
</evidence>
<reference evidence="3 4" key="1">
    <citation type="submission" date="2024-09" db="EMBL/GenBank/DDBJ databases">
        <title>Chromosome-scale assembly of Riccia fluitans.</title>
        <authorList>
            <person name="Paukszto L."/>
            <person name="Sawicki J."/>
            <person name="Karawczyk K."/>
            <person name="Piernik-Szablinska J."/>
            <person name="Szczecinska M."/>
            <person name="Mazdziarz M."/>
        </authorList>
    </citation>
    <scope>NUCLEOTIDE SEQUENCE [LARGE SCALE GENOMIC DNA]</scope>
    <source>
        <strain evidence="3">Rf_01</strain>
        <tissue evidence="3">Aerial parts of the thallus</tissue>
    </source>
</reference>